<evidence type="ECO:0000313" key="3">
    <source>
        <dbReference type="Proteomes" id="UP001558613"/>
    </source>
</evidence>
<keyword evidence="3" id="KW-1185">Reference proteome</keyword>
<comment type="caution">
    <text evidence="2">The sequence shown here is derived from an EMBL/GenBank/DDBJ whole genome shotgun (WGS) entry which is preliminary data.</text>
</comment>
<reference evidence="2 3" key="1">
    <citation type="submission" date="2023-09" db="EMBL/GenBank/DDBJ databases">
        <authorList>
            <person name="Wang M."/>
        </authorList>
    </citation>
    <scope>NUCLEOTIDE SEQUENCE [LARGE SCALE GENOMIC DNA]</scope>
    <source>
        <strain evidence="2">GT-2023</strain>
        <tissue evidence="2">Liver</tissue>
    </source>
</reference>
<protein>
    <submittedName>
        <fullName evidence="2">Uncharacterized protein</fullName>
    </submittedName>
</protein>
<name>A0ABR3L2U7_9TELE</name>
<feature type="region of interest" description="Disordered" evidence="1">
    <location>
        <begin position="1"/>
        <end position="25"/>
    </location>
</feature>
<gene>
    <name evidence="2" type="ORF">QQF64_022508</name>
</gene>
<accession>A0ABR3L2U7</accession>
<organism evidence="2 3">
    <name type="scientific">Cirrhinus molitorella</name>
    <name type="common">mud carp</name>
    <dbReference type="NCBI Taxonomy" id="172907"/>
    <lineage>
        <taxon>Eukaryota</taxon>
        <taxon>Metazoa</taxon>
        <taxon>Chordata</taxon>
        <taxon>Craniata</taxon>
        <taxon>Vertebrata</taxon>
        <taxon>Euteleostomi</taxon>
        <taxon>Actinopterygii</taxon>
        <taxon>Neopterygii</taxon>
        <taxon>Teleostei</taxon>
        <taxon>Ostariophysi</taxon>
        <taxon>Cypriniformes</taxon>
        <taxon>Cyprinidae</taxon>
        <taxon>Labeoninae</taxon>
        <taxon>Labeonini</taxon>
        <taxon>Cirrhinus</taxon>
    </lineage>
</organism>
<dbReference type="Proteomes" id="UP001558613">
    <property type="component" value="Unassembled WGS sequence"/>
</dbReference>
<dbReference type="EMBL" id="JAYMGO010000025">
    <property type="protein sequence ID" value="KAL1247132.1"/>
    <property type="molecule type" value="Genomic_DNA"/>
</dbReference>
<evidence type="ECO:0000313" key="2">
    <source>
        <dbReference type="EMBL" id="KAL1247132.1"/>
    </source>
</evidence>
<proteinExistence type="predicted"/>
<evidence type="ECO:0000256" key="1">
    <source>
        <dbReference type="SAM" id="MobiDB-lite"/>
    </source>
</evidence>
<feature type="compositionally biased region" description="Basic residues" evidence="1">
    <location>
        <begin position="1"/>
        <end position="11"/>
    </location>
</feature>
<sequence length="80" mass="8858">MKRTHDRRARVKSVPDGCQDSSPITSALTSDPLSSLAGVVQVRVQPQTAFMKLERVSTVYCRQFTAYPQSPAATMLTYSH</sequence>